<feature type="transmembrane region" description="Helical" evidence="6">
    <location>
        <begin position="317"/>
        <end position="343"/>
    </location>
</feature>
<evidence type="ECO:0008006" key="9">
    <source>
        <dbReference type="Google" id="ProtNLM"/>
    </source>
</evidence>
<evidence type="ECO:0000256" key="4">
    <source>
        <dbReference type="ARBA" id="ARBA00023136"/>
    </source>
</evidence>
<keyword evidence="3 6" id="KW-1133">Transmembrane helix</keyword>
<dbReference type="STRING" id="1408157.A0A1J7JSA7"/>
<evidence type="ECO:0000256" key="2">
    <source>
        <dbReference type="ARBA" id="ARBA00022692"/>
    </source>
</evidence>
<evidence type="ECO:0000256" key="5">
    <source>
        <dbReference type="SAM" id="MobiDB-lite"/>
    </source>
</evidence>
<dbReference type="InterPro" id="IPR004695">
    <property type="entry name" value="SLAC1/Mae1/Ssu1/TehA"/>
</dbReference>
<protein>
    <recommendedName>
        <fullName evidence="9">C4-dicarboxylate transporter/malic acid transport protein</fullName>
    </recommendedName>
</protein>
<feature type="transmembrane region" description="Helical" evidence="6">
    <location>
        <begin position="350"/>
        <end position="369"/>
    </location>
</feature>
<dbReference type="Pfam" id="PF03595">
    <property type="entry name" value="SLAC1"/>
    <property type="match status" value="1"/>
</dbReference>
<feature type="transmembrane region" description="Helical" evidence="6">
    <location>
        <begin position="276"/>
        <end position="297"/>
    </location>
</feature>
<dbReference type="OrthoDB" id="2901184at2759"/>
<comment type="subcellular location">
    <subcellularLocation>
        <location evidence="1">Membrane</location>
        <topology evidence="1">Multi-pass membrane protein</topology>
    </subcellularLocation>
</comment>
<name>A0A1J7JSA7_9PEZI</name>
<evidence type="ECO:0000256" key="3">
    <source>
        <dbReference type="ARBA" id="ARBA00022989"/>
    </source>
</evidence>
<evidence type="ECO:0000313" key="8">
    <source>
        <dbReference type="Proteomes" id="UP000182658"/>
    </source>
</evidence>
<feature type="transmembrane region" description="Helical" evidence="6">
    <location>
        <begin position="96"/>
        <end position="117"/>
    </location>
</feature>
<dbReference type="InterPro" id="IPR030185">
    <property type="entry name" value="Mae1"/>
</dbReference>
<evidence type="ECO:0000256" key="1">
    <source>
        <dbReference type="ARBA" id="ARBA00004141"/>
    </source>
</evidence>
<feature type="transmembrane region" description="Helical" evidence="6">
    <location>
        <begin position="137"/>
        <end position="154"/>
    </location>
</feature>
<feature type="transmembrane region" description="Helical" evidence="6">
    <location>
        <begin position="381"/>
        <end position="405"/>
    </location>
</feature>
<dbReference type="InParanoid" id="A0A1J7JSA7"/>
<keyword evidence="8" id="KW-1185">Reference proteome</keyword>
<evidence type="ECO:0000313" key="7">
    <source>
        <dbReference type="EMBL" id="OIW32872.1"/>
    </source>
</evidence>
<dbReference type="EMBL" id="KV875094">
    <property type="protein sequence ID" value="OIW32872.1"/>
    <property type="molecule type" value="Genomic_DNA"/>
</dbReference>
<dbReference type="PANTHER" id="PTHR31162">
    <property type="entry name" value="MALIC ACID TRANSPORT PROTEIN-RELATED"/>
    <property type="match status" value="1"/>
</dbReference>
<dbReference type="AlphaFoldDB" id="A0A1J7JSA7"/>
<reference evidence="7 8" key="1">
    <citation type="submission" date="2016-10" db="EMBL/GenBank/DDBJ databases">
        <title>Draft genome sequence of Coniochaeta ligniaria NRRL30616, a lignocellulolytic fungus for bioabatement of inhibitors in plant biomass hydrolysates.</title>
        <authorList>
            <consortium name="DOE Joint Genome Institute"/>
            <person name="Jimenez D.J."/>
            <person name="Hector R.E."/>
            <person name="Riley R."/>
            <person name="Sun H."/>
            <person name="Grigoriev I.V."/>
            <person name="Van Elsas J.D."/>
            <person name="Nichols N.N."/>
        </authorList>
    </citation>
    <scope>NUCLEOTIDE SEQUENCE [LARGE SCALE GENOMIC DNA]</scope>
    <source>
        <strain evidence="7 8">NRRL 30616</strain>
    </source>
</reference>
<feature type="compositionally biased region" description="Acidic residues" evidence="5">
    <location>
        <begin position="34"/>
        <end position="47"/>
    </location>
</feature>
<gene>
    <name evidence="7" type="ORF">CONLIGDRAFT_570711</name>
</gene>
<organism evidence="7 8">
    <name type="scientific">Coniochaeta ligniaria NRRL 30616</name>
    <dbReference type="NCBI Taxonomy" id="1408157"/>
    <lineage>
        <taxon>Eukaryota</taxon>
        <taxon>Fungi</taxon>
        <taxon>Dikarya</taxon>
        <taxon>Ascomycota</taxon>
        <taxon>Pezizomycotina</taxon>
        <taxon>Sordariomycetes</taxon>
        <taxon>Sordariomycetidae</taxon>
        <taxon>Coniochaetales</taxon>
        <taxon>Coniochaetaceae</taxon>
        <taxon>Coniochaeta</taxon>
    </lineage>
</organism>
<feature type="transmembrane region" description="Helical" evidence="6">
    <location>
        <begin position="67"/>
        <end position="84"/>
    </location>
</feature>
<dbReference type="InterPro" id="IPR038665">
    <property type="entry name" value="Voltage-dep_anion_channel_sf"/>
</dbReference>
<dbReference type="GO" id="GO:0016020">
    <property type="term" value="C:membrane"/>
    <property type="evidence" value="ECO:0007669"/>
    <property type="project" value="UniProtKB-SubCell"/>
</dbReference>
<dbReference type="PANTHER" id="PTHR31162:SF0">
    <property type="entry name" value="MALIC ACID TRANSPORT PROTEIN"/>
    <property type="match status" value="1"/>
</dbReference>
<feature type="region of interest" description="Disordered" evidence="5">
    <location>
        <begin position="1"/>
        <end position="55"/>
    </location>
</feature>
<proteinExistence type="predicted"/>
<feature type="transmembrane region" description="Helical" evidence="6">
    <location>
        <begin position="231"/>
        <end position="255"/>
    </location>
</feature>
<dbReference type="Gene3D" id="1.50.10.150">
    <property type="entry name" value="Voltage-dependent anion channel"/>
    <property type="match status" value="1"/>
</dbReference>
<keyword evidence="2 6" id="KW-0812">Transmembrane</keyword>
<keyword evidence="4 6" id="KW-0472">Membrane</keyword>
<dbReference type="GO" id="GO:0015140">
    <property type="term" value="F:malate transmembrane transporter activity"/>
    <property type="evidence" value="ECO:0007669"/>
    <property type="project" value="InterPro"/>
</dbReference>
<feature type="transmembrane region" description="Helical" evidence="6">
    <location>
        <begin position="206"/>
        <end position="225"/>
    </location>
</feature>
<dbReference type="CDD" id="cd09317">
    <property type="entry name" value="TDT_Mae1_like"/>
    <property type="match status" value="1"/>
</dbReference>
<accession>A0A1J7JSA7</accession>
<feature type="transmembrane region" description="Helical" evidence="6">
    <location>
        <begin position="174"/>
        <end position="194"/>
    </location>
</feature>
<dbReference type="Proteomes" id="UP000182658">
    <property type="component" value="Unassembled WGS sequence"/>
</dbReference>
<sequence>MSSARQFDDQQLPRSATVAELPPRANNHLQQCRDDDDEQGQDPEDDDPHSHRRRPLPFRQRMKHFTWAWYTVTMSTGGLSVLIFNQPYNFPGLRGIGFAVYITNIVLFAAITAGLVARFALFPGTLKQSATHPRESFFIPTLLLSLATLITSTERYVVSSDNDPKVMVAVQWSFWAYMVVSTIVAVAQYAFVFSRHRLRLEHTMPTWILPIFPVMLTGTIASVIADTQPDIAAVPIIVAGLTCQGLGLSVAGMMYALMAGRLFSAGLPDREHRPGLFMCVGPPAFTALALVGMGNGLPDGLDANFDGVTDALMLRTMSVVAAVFLWALSFWWFGVAAMAVVMAPPRYFHLGWWASVFPNSGFTLATIALGRAMRCQPILDVATGMSAVVAVTYVFVLCHLIRAVWIQDIMYPGRDEDVEDT</sequence>
<evidence type="ECO:0000256" key="6">
    <source>
        <dbReference type="SAM" id="Phobius"/>
    </source>
</evidence>